<dbReference type="EMBL" id="UINC01066604">
    <property type="protein sequence ID" value="SVB97485.1"/>
    <property type="molecule type" value="Genomic_DNA"/>
</dbReference>
<dbReference type="SMART" id="SM00387">
    <property type="entry name" value="HATPase_c"/>
    <property type="match status" value="1"/>
</dbReference>
<protein>
    <recommendedName>
        <fullName evidence="3">Histidine kinase domain-containing protein</fullName>
    </recommendedName>
</protein>
<dbReference type="PROSITE" id="PS50109">
    <property type="entry name" value="HIS_KIN"/>
    <property type="match status" value="1"/>
</dbReference>
<organism evidence="4">
    <name type="scientific">marine metagenome</name>
    <dbReference type="NCBI Taxonomy" id="408172"/>
    <lineage>
        <taxon>unclassified sequences</taxon>
        <taxon>metagenomes</taxon>
        <taxon>ecological metagenomes</taxon>
    </lineage>
</organism>
<evidence type="ECO:0000313" key="4">
    <source>
        <dbReference type="EMBL" id="SVB97485.1"/>
    </source>
</evidence>
<sequence>IKLAAHEDFLYLHYRVSDDTVVYREVDQSSVHRSDHIQISLIDHEGQYRRFSLATERPGHLEAIEVGRDQTALRVVEEIAGRWLATEDGYNVELQIPRKFLINRFSTVIVDVDDVDQEPCCYFGESDTMDVSGLGYLAEKPTPLEKIISNLPWSASLSDGAGRLLVRSEYWPETDFVGAAAPIMDDQLMLGEISLRQTNHPLRREWADRKFLIGVLMIAVLVLVLLGGWYSFHRLRRNDSKLRTEVDRITRYNEYLERMASRLNHELQTPISVISSSLEQIESRSGSDKVYVERASEGLRRLSNIIVKMSEARRLEEALDEDEIVRFNLVEAVKGCVEGYRLAFPGQVFELKIESEDVPVTGIPELIAQCLDKIVDNAVEFSTAPTIRVSLSVEDNQALVRVINEGPELPAARIGSLFESMVSVRQPGVDHLGLGLYVAKTIIEYHG</sequence>
<dbReference type="SUPFAM" id="SSF49344">
    <property type="entry name" value="CBD9-like"/>
    <property type="match status" value="1"/>
</dbReference>
<proteinExistence type="predicted"/>
<dbReference type="Pfam" id="PF02518">
    <property type="entry name" value="HATPase_c"/>
    <property type="match status" value="1"/>
</dbReference>
<dbReference type="Pfam" id="PF00512">
    <property type="entry name" value="HisKA"/>
    <property type="match status" value="1"/>
</dbReference>
<keyword evidence="2" id="KW-0812">Transmembrane</keyword>
<feature type="non-terminal residue" evidence="4">
    <location>
        <position position="447"/>
    </location>
</feature>
<dbReference type="SUPFAM" id="SSF55874">
    <property type="entry name" value="ATPase domain of HSP90 chaperone/DNA topoisomerase II/histidine kinase"/>
    <property type="match status" value="1"/>
</dbReference>
<keyword evidence="1" id="KW-0597">Phosphoprotein</keyword>
<dbReference type="InterPro" id="IPR005467">
    <property type="entry name" value="His_kinase_dom"/>
</dbReference>
<dbReference type="CDD" id="cd00082">
    <property type="entry name" value="HisKA"/>
    <property type="match status" value="1"/>
</dbReference>
<dbReference type="SMART" id="SM00388">
    <property type="entry name" value="HisKA"/>
    <property type="match status" value="1"/>
</dbReference>
<dbReference type="InterPro" id="IPR036097">
    <property type="entry name" value="HisK_dim/P_sf"/>
</dbReference>
<accession>A0A382IDP7</accession>
<dbReference type="PANTHER" id="PTHR43547">
    <property type="entry name" value="TWO-COMPONENT HISTIDINE KINASE"/>
    <property type="match status" value="1"/>
</dbReference>
<keyword evidence="2" id="KW-1133">Transmembrane helix</keyword>
<dbReference type="SUPFAM" id="SSF47384">
    <property type="entry name" value="Homodimeric domain of signal transducing histidine kinase"/>
    <property type="match status" value="1"/>
</dbReference>
<dbReference type="InterPro" id="IPR003661">
    <property type="entry name" value="HisK_dim/P_dom"/>
</dbReference>
<dbReference type="InterPro" id="IPR003594">
    <property type="entry name" value="HATPase_dom"/>
</dbReference>
<evidence type="ECO:0000256" key="2">
    <source>
        <dbReference type="SAM" id="Phobius"/>
    </source>
</evidence>
<feature type="domain" description="Histidine kinase" evidence="3">
    <location>
        <begin position="262"/>
        <end position="447"/>
    </location>
</feature>
<dbReference type="AlphaFoldDB" id="A0A382IDP7"/>
<dbReference type="Gene3D" id="2.60.40.1190">
    <property type="match status" value="1"/>
</dbReference>
<evidence type="ECO:0000259" key="3">
    <source>
        <dbReference type="PROSITE" id="PS50109"/>
    </source>
</evidence>
<dbReference type="GO" id="GO:0000155">
    <property type="term" value="F:phosphorelay sensor kinase activity"/>
    <property type="evidence" value="ECO:0007669"/>
    <property type="project" value="InterPro"/>
</dbReference>
<dbReference type="InterPro" id="IPR036890">
    <property type="entry name" value="HATPase_C_sf"/>
</dbReference>
<dbReference type="PANTHER" id="PTHR43547:SF2">
    <property type="entry name" value="HYBRID SIGNAL TRANSDUCTION HISTIDINE KINASE C"/>
    <property type="match status" value="1"/>
</dbReference>
<reference evidence="4" key="1">
    <citation type="submission" date="2018-05" db="EMBL/GenBank/DDBJ databases">
        <authorList>
            <person name="Lanie J.A."/>
            <person name="Ng W.-L."/>
            <person name="Kazmierczak K.M."/>
            <person name="Andrzejewski T.M."/>
            <person name="Davidsen T.M."/>
            <person name="Wayne K.J."/>
            <person name="Tettelin H."/>
            <person name="Glass J.I."/>
            <person name="Rusch D."/>
            <person name="Podicherti R."/>
            <person name="Tsui H.-C.T."/>
            <person name="Winkler M.E."/>
        </authorList>
    </citation>
    <scope>NUCLEOTIDE SEQUENCE</scope>
</reference>
<feature type="non-terminal residue" evidence="4">
    <location>
        <position position="1"/>
    </location>
</feature>
<dbReference type="Gene3D" id="3.30.565.10">
    <property type="entry name" value="Histidine kinase-like ATPase, C-terminal domain"/>
    <property type="match status" value="1"/>
</dbReference>
<gene>
    <name evidence="4" type="ORF">METZ01_LOCUS250339</name>
</gene>
<evidence type="ECO:0000256" key="1">
    <source>
        <dbReference type="ARBA" id="ARBA00022553"/>
    </source>
</evidence>
<dbReference type="Gene3D" id="1.10.287.130">
    <property type="match status" value="1"/>
</dbReference>
<keyword evidence="2" id="KW-0472">Membrane</keyword>
<name>A0A382IDP7_9ZZZZ</name>
<feature type="transmembrane region" description="Helical" evidence="2">
    <location>
        <begin position="211"/>
        <end position="232"/>
    </location>
</feature>